<dbReference type="InterPro" id="IPR008972">
    <property type="entry name" value="Cupredoxin"/>
</dbReference>
<evidence type="ECO:0000256" key="2">
    <source>
        <dbReference type="ARBA" id="ARBA00023008"/>
    </source>
</evidence>
<gene>
    <name evidence="4" type="ORF">C7449_103636</name>
</gene>
<sequence length="145" mass="15628">MIRSSLIGPAVVAFFVTFAVPGYAAGLTVVKAELWNKPDGSQGVTLSADHVKAGKVQFQVKNVSTDEDHELLLVKTDLAATDFPMDASGTRVDEDKFKGLKELGDVHPGKSRDTTLTLKAGKYVLFCNEQGHFAAGMYIPFVVEP</sequence>
<dbReference type="SUPFAM" id="SSF49503">
    <property type="entry name" value="Cupredoxins"/>
    <property type="match status" value="1"/>
</dbReference>
<dbReference type="InterPro" id="IPR000923">
    <property type="entry name" value="BlueCu_1"/>
</dbReference>
<dbReference type="GO" id="GO:0009055">
    <property type="term" value="F:electron transfer activity"/>
    <property type="evidence" value="ECO:0007669"/>
    <property type="project" value="InterPro"/>
</dbReference>
<proteinExistence type="predicted"/>
<keyword evidence="2" id="KW-0186">Copper</keyword>
<dbReference type="Pfam" id="PF00127">
    <property type="entry name" value="Copper-bind"/>
    <property type="match status" value="1"/>
</dbReference>
<feature type="domain" description="Blue (type 1) copper" evidence="3">
    <location>
        <begin position="51"/>
        <end position="142"/>
    </location>
</feature>
<dbReference type="GO" id="GO:0005507">
    <property type="term" value="F:copper ion binding"/>
    <property type="evidence" value="ECO:0007669"/>
    <property type="project" value="InterPro"/>
</dbReference>
<dbReference type="Gene3D" id="2.60.40.420">
    <property type="entry name" value="Cupredoxins - blue copper proteins"/>
    <property type="match status" value="1"/>
</dbReference>
<organism evidence="4 5">
    <name type="scientific">Mycoplana dimorpha</name>
    <dbReference type="NCBI Taxonomy" id="28320"/>
    <lineage>
        <taxon>Bacteria</taxon>
        <taxon>Pseudomonadati</taxon>
        <taxon>Pseudomonadota</taxon>
        <taxon>Alphaproteobacteria</taxon>
        <taxon>Hyphomicrobiales</taxon>
        <taxon>Rhizobiaceae</taxon>
        <taxon>Mycoplana</taxon>
    </lineage>
</organism>
<evidence type="ECO:0000313" key="5">
    <source>
        <dbReference type="Proteomes" id="UP000241247"/>
    </source>
</evidence>
<name>A0A2T5BCB3_MYCDI</name>
<dbReference type="EMBL" id="PZZZ01000003">
    <property type="protein sequence ID" value="PTM96615.1"/>
    <property type="molecule type" value="Genomic_DNA"/>
</dbReference>
<evidence type="ECO:0000313" key="4">
    <source>
        <dbReference type="EMBL" id="PTM96615.1"/>
    </source>
</evidence>
<reference evidence="4 5" key="1">
    <citation type="submission" date="2018-04" db="EMBL/GenBank/DDBJ databases">
        <title>Genomic Encyclopedia of Type Strains, Phase IV (KMG-IV): sequencing the most valuable type-strain genomes for metagenomic binning, comparative biology and taxonomic classification.</title>
        <authorList>
            <person name="Goeker M."/>
        </authorList>
    </citation>
    <scope>NUCLEOTIDE SEQUENCE [LARGE SCALE GENOMIC DNA]</scope>
    <source>
        <strain evidence="4 5">DSM 7138</strain>
    </source>
</reference>
<dbReference type="PROSITE" id="PS00079">
    <property type="entry name" value="MULTICOPPER_OXIDASE1"/>
    <property type="match status" value="1"/>
</dbReference>
<dbReference type="AlphaFoldDB" id="A0A2T5BCB3"/>
<dbReference type="InterPro" id="IPR033138">
    <property type="entry name" value="Cu_oxidase_CS"/>
</dbReference>
<evidence type="ECO:0000256" key="1">
    <source>
        <dbReference type="ARBA" id="ARBA00022723"/>
    </source>
</evidence>
<evidence type="ECO:0000259" key="3">
    <source>
        <dbReference type="Pfam" id="PF00127"/>
    </source>
</evidence>
<keyword evidence="5" id="KW-1185">Reference proteome</keyword>
<dbReference type="RefSeq" id="WP_108002639.1">
    <property type="nucleotide sequence ID" value="NZ_JBHEEX010000020.1"/>
</dbReference>
<protein>
    <submittedName>
        <fullName evidence="4">Putative cupredoxin-like copper-binding protein</fullName>
    </submittedName>
</protein>
<dbReference type="OrthoDB" id="9807821at2"/>
<comment type="caution">
    <text evidence="4">The sequence shown here is derived from an EMBL/GenBank/DDBJ whole genome shotgun (WGS) entry which is preliminary data.</text>
</comment>
<keyword evidence="1" id="KW-0479">Metal-binding</keyword>
<dbReference type="Proteomes" id="UP000241247">
    <property type="component" value="Unassembled WGS sequence"/>
</dbReference>
<accession>A0A2T5BCB3</accession>